<evidence type="ECO:0000313" key="1">
    <source>
        <dbReference type="EMBL" id="TGZ56614.1"/>
    </source>
</evidence>
<evidence type="ECO:0000313" key="2">
    <source>
        <dbReference type="Proteomes" id="UP000310200"/>
    </source>
</evidence>
<proteinExistence type="predicted"/>
<reference evidence="1 2" key="1">
    <citation type="journal article" date="2019" name="Philos. Trans. R. Soc. Lond., B, Biol. Sci.">
        <title>Ant behaviour and brain gene expression of defending hosts depend on the ecological success of the intruding social parasite.</title>
        <authorList>
            <person name="Kaur R."/>
            <person name="Stoldt M."/>
            <person name="Jongepier E."/>
            <person name="Feldmeyer B."/>
            <person name="Menzel F."/>
            <person name="Bornberg-Bauer E."/>
            <person name="Foitzik S."/>
        </authorList>
    </citation>
    <scope>NUCLEOTIDE SEQUENCE [LARGE SCALE GENOMIC DNA]</scope>
    <source>
        <tissue evidence="1">Whole body</tissue>
    </source>
</reference>
<dbReference type="EMBL" id="QBLH01000323">
    <property type="protein sequence ID" value="TGZ56614.1"/>
    <property type="molecule type" value="Genomic_DNA"/>
</dbReference>
<organism evidence="1 2">
    <name type="scientific">Temnothorax longispinosus</name>
    <dbReference type="NCBI Taxonomy" id="300112"/>
    <lineage>
        <taxon>Eukaryota</taxon>
        <taxon>Metazoa</taxon>
        <taxon>Ecdysozoa</taxon>
        <taxon>Arthropoda</taxon>
        <taxon>Hexapoda</taxon>
        <taxon>Insecta</taxon>
        <taxon>Pterygota</taxon>
        <taxon>Neoptera</taxon>
        <taxon>Endopterygota</taxon>
        <taxon>Hymenoptera</taxon>
        <taxon>Apocrita</taxon>
        <taxon>Aculeata</taxon>
        <taxon>Formicoidea</taxon>
        <taxon>Formicidae</taxon>
        <taxon>Myrmicinae</taxon>
        <taxon>Temnothorax</taxon>
    </lineage>
</organism>
<comment type="caution">
    <text evidence="1">The sequence shown here is derived from an EMBL/GenBank/DDBJ whole genome shotgun (WGS) entry which is preliminary data.</text>
</comment>
<dbReference type="Proteomes" id="UP000310200">
    <property type="component" value="Unassembled WGS sequence"/>
</dbReference>
<dbReference type="AlphaFoldDB" id="A0A4V3SCG9"/>
<protein>
    <submittedName>
        <fullName evidence="1">Uncharacterized protein</fullName>
    </submittedName>
</protein>
<keyword evidence="2" id="KW-1185">Reference proteome</keyword>
<sequence length="199" mass="22786">MHERILDDARRRRGSTLFAQVSKQVCRCGGHATLSILSSLGTSRRLILESSRRSLGFFRGMKPDLFPTFLNTIRVLFFSALARDAIYQILDNRLMSHVVSLKGRKPRKKREYHSHSRVRVREYVPRNFARASLSTVVQVHVSLLSRLSRELVQIEPILPTKFLRICDRRTRPATSGTSCFVDAVVCGRKPYCSPATERL</sequence>
<gene>
    <name evidence="1" type="ORF">DBV15_10740</name>
</gene>
<name>A0A4V3SCG9_9HYME</name>
<accession>A0A4V3SCG9</accession>